<evidence type="ECO:0000256" key="20">
    <source>
        <dbReference type="SAM" id="MobiDB-lite"/>
    </source>
</evidence>
<evidence type="ECO:0000313" key="22">
    <source>
        <dbReference type="EMBL" id="MXQ86123.1"/>
    </source>
</evidence>
<dbReference type="PANTHER" id="PTHR46515">
    <property type="entry name" value="TATA ELEMENT MODULATORY FACTOR TMF1"/>
    <property type="match status" value="1"/>
</dbReference>
<keyword evidence="6" id="KW-0436">Ligase</keyword>
<dbReference type="InterPro" id="IPR035985">
    <property type="entry name" value="Ubiquitin-activating_enz"/>
</dbReference>
<evidence type="ECO:0000256" key="1">
    <source>
        <dbReference type="ARBA" id="ARBA00004555"/>
    </source>
</evidence>
<evidence type="ECO:0000256" key="9">
    <source>
        <dbReference type="ARBA" id="ARBA00022786"/>
    </source>
</evidence>
<feature type="region of interest" description="Disordered" evidence="20">
    <location>
        <begin position="581"/>
        <end position="611"/>
    </location>
</feature>
<dbReference type="GO" id="GO:0005524">
    <property type="term" value="F:ATP binding"/>
    <property type="evidence" value="ECO:0007669"/>
    <property type="project" value="UniProtKB-KW"/>
</dbReference>
<keyword evidence="11" id="KW-0333">Golgi apparatus</keyword>
<gene>
    <name evidence="22" type="ORF">E5288_WYG002072</name>
</gene>
<feature type="region of interest" description="Disordered" evidence="20">
    <location>
        <begin position="2069"/>
        <end position="2146"/>
    </location>
</feature>
<dbReference type="Pfam" id="PF08825">
    <property type="entry name" value="E2_bind"/>
    <property type="match status" value="1"/>
</dbReference>
<dbReference type="InterPro" id="IPR014929">
    <property type="entry name" value="E2-binding"/>
</dbReference>
<evidence type="ECO:0000256" key="16">
    <source>
        <dbReference type="ARBA" id="ARBA00030644"/>
    </source>
</evidence>
<comment type="pathway">
    <text evidence="2">Protein modification; protein neddylation.</text>
</comment>
<dbReference type="Pfam" id="PF12020">
    <property type="entry name" value="TAFA"/>
    <property type="match status" value="1"/>
</dbReference>
<feature type="compositionally biased region" description="Low complexity" evidence="20">
    <location>
        <begin position="598"/>
        <end position="609"/>
    </location>
</feature>
<dbReference type="Pfam" id="PF00899">
    <property type="entry name" value="ThiF"/>
    <property type="match status" value="1"/>
</dbReference>
<evidence type="ECO:0000256" key="13">
    <source>
        <dbReference type="ARBA" id="ARBA00023624"/>
    </source>
</evidence>
<dbReference type="Gene3D" id="3.10.20.260">
    <property type="entry name" value="NEDD8-activating enzyme E1, catalytic subunit"/>
    <property type="match status" value="1"/>
</dbReference>
<evidence type="ECO:0000256" key="12">
    <source>
        <dbReference type="ARBA" id="ARBA00023054"/>
    </source>
</evidence>
<evidence type="ECO:0000256" key="10">
    <source>
        <dbReference type="ARBA" id="ARBA00022840"/>
    </source>
</evidence>
<dbReference type="Gene3D" id="1.10.10.520">
    <property type="entry name" value="Ubiquitin activating enzymes (Uba3). Chain: B, domain 2"/>
    <property type="match status" value="1"/>
</dbReference>
<feature type="compositionally biased region" description="Basic and acidic residues" evidence="20">
    <location>
        <begin position="581"/>
        <end position="590"/>
    </location>
</feature>
<evidence type="ECO:0000256" key="15">
    <source>
        <dbReference type="ARBA" id="ARBA00029566"/>
    </source>
</evidence>
<feature type="compositionally biased region" description="Polar residues" evidence="20">
    <location>
        <begin position="483"/>
        <end position="497"/>
    </location>
</feature>
<dbReference type="InterPro" id="IPR023318">
    <property type="entry name" value="Ub_act_enz_dom_a_sf"/>
</dbReference>
<dbReference type="InterPro" id="IPR020350">
    <property type="entry name" value="Chemokine-like_TAFA"/>
</dbReference>
<feature type="region of interest" description="Disordered" evidence="20">
    <location>
        <begin position="463"/>
        <end position="541"/>
    </location>
</feature>
<feature type="compositionally biased region" description="Basic and acidic residues" evidence="20">
    <location>
        <begin position="524"/>
        <end position="539"/>
    </location>
</feature>
<sequence>MKQALSGFRQIHVIDMDTIDVSNLNRQFLFRPKDVGRPKAEVAAEFLNDRIPNCNVVPHFNKIQDFNDTFYRQFHIIVCGLDSIIARRWINGMLISLLNYEDGVLDPSSIVPLIDGGTEGFKGNARVILPGMTACIECTLELYPPQVNFPMCTIASMPRLPEHCIEYVRILQWPKEQPFGEGVPLDGDDPDHIQWIFQKALERASQYNIRGVTYRLTQGVVKRIIPAVASTNAVIAAVCATEVFKIATSAYIPLNNYLVFNDVDGLYTYTFEAERKENCPACSQLPQNIQFSPSAKLQEVLDYLTNSASLQMKSPAITATLEGKNRTLYLQSVTSIEERTRPNLSKTLKGGEMSWFNASQLSSFAKQALSQAQKSIDRVLDIQEEEPSAWAETIPYGEPGISPPVSGGWDTSTWGLKSNTEPQSQPVVSPKAITKPVRRTVVDESENFFSAFLSPADVQTIQKSPVVSKPPAKSQRPEEEVKSTLQESLHTGQSRTTEATESKVKDSPPCVSKETLAVSTLSPKTEDKHEETVTKESDTKVPTVHLKVSESVMNVKTTRENVSNMSTQPLTAETKDMALEPKEQKHEDRQSNTPSPPVSTFSSGTSTTSDIEVLDHESVISESSASSRQEHTDSKSSLHLMQTSFQLLSASACPEYNRLDDFQKLTESCCSSDAFERIDSFSVQSLDSRSVSEINSDDELSGKGYALVPIILNSSTPKTKTIESVEGKPEEANETLIMPNEETEMEESGRSATPVNCEQPDILVSSTSVNEGHAVLAEEAEQPEASNQPEAPSEKEDVCKTVEFLNEKLDKREAQLLSLSKEKALLEEAYDNLKDEMIRVKEESSSISSLKDEFTQRIAEAEKKVQLACKERDAAKKEIKSIKEELATRLNSSETADLLKEKDEQIRGLMEEGEKLSKQQLHNSNIIKKLRTKDKENENIIAKLNKKVQELEEELQHLKQVLDGKEEVEKQHRENIKKLNSVVERQEKDLGRLHIDINELEEKNRSIQAALDSAYKELTDLHKANAAKDSEAQEAALSREMRAKEELSAALEKAQEEARQQQETLAIQVGDLRLALQRAEQTAARKEDYLRHEISELQQRLQEAENRNQELSQSVSSTTRPLLRQIENLQATLGSQTSSWEKLEKNLSDRLGESQTLLAAAVERERAATEELLANKIQMSSMESQNSLLRQENSRFQAQLESEKNRLRKLEDENNRYQVELENLKDEYVRTLEETRKEKTLLNSQLEMEKMKVEQERKKAIFTQEAVKEKERKPFSVSSTPTISRSSSISGVDMAGLQTSFLSQDEPHDHSFGPMSVSANGSNLYDAVRMGAGSSIIENLQSQLKLREGEISHLQLEIGNLEKTRSIMAEELVKLTNQNDELEEKVKEIPRLRMQLRDLDQRYNTILQMYGEKAEEAEELRLDLEDVKNMYKTQIDELLRQRLSSDCQSMVGLEVAMFMLLFFGALLPEVPLSGQDKAPPQADGISATPLFNYASLRLPEEHIPFFLHNNRHIATVCRKDSHCPYKKYLENLKYCWGYEKSCRPEFRFGYPVCTYVDMGWTDTLESAQEIFWKQADFGYAAERLEELHVLCQPKEKNDSSLVCSRYLQYCRATNIYLDLRNIKRNHDRFKEDFVQSGEIGGYCKLDIRSLMSQGQRKSPLQSWFAELQSYTELNFRPVEDAQCDIVIEKPTYFMKLDAGVNMYHHFCDFINLYITQHVNNSFSTDVYVVMWDTSSYGYGDLFSDTWKAFTDYDVIHLKTYDAKRVCFKEAIFSLLPRMRYGLFYNTPLISGCQNTGLFRAFSQHVLHRLNITQEGPKGGKIRVTILARSTEYRKILNQNELVNALKTVSTFEVQIVDYKYKELGFLDQLRITHNTDIFIGMHGAGLTHLLFLPDWAAVFELYNCGDERCYLDLARLRGVHYITWRRQNKVFPQDKGHHPTLGEHPKFTNYSFDVEEFMYLVLQAADYLQPIPEPFVPSPDRPVERTFGLGKMISSDRSCSVECSLIDAKEFSWVTVYVSAVIVEQNQTPCLTPGVTVPPNTTVMVMGGHGPRHSYSKFNATLRPHHTIASLAETDQQDKQRSKKRQEEAKITLKSLRKRETEEDDANTEEAGMSLTAATPPGPEGGSKWGEKHESANSQEISLSTHRFSKRREYSATFSGREFTQDAFRSVYGSLGGNGPGSFSSCSSQGCQCILLPVKLKSEIKGQKVFLEPEKLVQGLPEALKSSCQIRLGMEGDSQRPAEAIFSLALLHCWLRAALDGAHRGCCQTPGVESQLLLPQTFVLQMQFRTCLQRDLGVSFQSEPAEVMDLCGDVCGEAARDSSTYRNMWLLAGREELELPCVGPCARDRFGGRGYHLSSNHQPANGIYLVALNLVSHILTHLKPNLVSFVLFAQTLQSTRKFISESQSDLPPVSFYAMMRACARSVLLSHWLFLAYVLMVCCKLMSASSQHLRGHTGHHQIKQGTCEVVAVHRCCNKNRIEERSQTVKCSCFPGQVAGTTRAQPSCVEADTLLDTSVSPQGNTHRSVSVETLFFRKALTVCKSNQNKSRRERPAIEKSIPRLVFTFTVRSFLNP</sequence>
<dbReference type="FunFam" id="1.10.10.520:FF:000001">
    <property type="entry name" value="NEDD8-activating enzyme E1 catalytic subunit"/>
    <property type="match status" value="1"/>
</dbReference>
<evidence type="ECO:0000256" key="14">
    <source>
        <dbReference type="ARBA" id="ARBA00024626"/>
    </source>
</evidence>
<dbReference type="InterPro" id="IPR000594">
    <property type="entry name" value="ThiF_NAD_FAD-bd"/>
</dbReference>
<organism evidence="22 23">
    <name type="scientific">Bos mutus</name>
    <name type="common">wild yak</name>
    <dbReference type="NCBI Taxonomy" id="72004"/>
    <lineage>
        <taxon>Eukaryota</taxon>
        <taxon>Metazoa</taxon>
        <taxon>Chordata</taxon>
        <taxon>Craniata</taxon>
        <taxon>Vertebrata</taxon>
        <taxon>Euteleostomi</taxon>
        <taxon>Mammalia</taxon>
        <taxon>Eutheria</taxon>
        <taxon>Laurasiatheria</taxon>
        <taxon>Artiodactyla</taxon>
        <taxon>Ruminantia</taxon>
        <taxon>Pecora</taxon>
        <taxon>Bovidae</taxon>
        <taxon>Bovinae</taxon>
        <taxon>Bos</taxon>
    </lineage>
</organism>
<keyword evidence="23" id="KW-1185">Reference proteome</keyword>
<accession>A0A6B0RFB4</accession>
<dbReference type="Pfam" id="PF04577">
    <property type="entry name" value="Glyco_transf_61"/>
    <property type="match status" value="1"/>
</dbReference>
<dbReference type="GO" id="GO:0005794">
    <property type="term" value="C:Golgi apparatus"/>
    <property type="evidence" value="ECO:0007669"/>
    <property type="project" value="UniProtKB-SubCell"/>
</dbReference>
<comment type="similarity">
    <text evidence="4">Belongs to the ubiquitin-activating E1 family. UBA3 subfamily.</text>
</comment>
<comment type="subcellular location">
    <subcellularLocation>
        <location evidence="1">Golgi apparatus</location>
    </subcellularLocation>
</comment>
<dbReference type="InterPro" id="IPR022092">
    <property type="entry name" value="TMF_DNA-bd"/>
</dbReference>
<feature type="compositionally biased region" description="Basic and acidic residues" evidence="20">
    <location>
        <begin position="2076"/>
        <end position="2091"/>
    </location>
</feature>
<dbReference type="GO" id="GO:0016757">
    <property type="term" value="F:glycosyltransferase activity"/>
    <property type="evidence" value="ECO:0007669"/>
    <property type="project" value="InterPro"/>
</dbReference>
<keyword evidence="9" id="KW-0833">Ubl conjugation pathway</keyword>
<dbReference type="GO" id="GO:0019781">
    <property type="term" value="F:NEDD8 activating enzyme activity"/>
    <property type="evidence" value="ECO:0007669"/>
    <property type="project" value="UniProtKB-EC"/>
</dbReference>
<dbReference type="SUPFAM" id="SSF69572">
    <property type="entry name" value="Activating enzymes of the ubiquitin-like proteins"/>
    <property type="match status" value="1"/>
</dbReference>
<dbReference type="InterPro" id="IPR022091">
    <property type="entry name" value="TMF_TATA-bd"/>
</dbReference>
<evidence type="ECO:0000256" key="19">
    <source>
        <dbReference type="SAM" id="Coils"/>
    </source>
</evidence>
<feature type="domain" description="E2 binding" evidence="21">
    <location>
        <begin position="289"/>
        <end position="385"/>
    </location>
</feature>
<evidence type="ECO:0000256" key="2">
    <source>
        <dbReference type="ARBA" id="ARBA00005032"/>
    </source>
</evidence>
<keyword evidence="8" id="KW-0547">Nucleotide-binding</keyword>
<comment type="caution">
    <text evidence="22">The sequence shown here is derived from an EMBL/GenBank/DDBJ whole genome shotgun (WGS) entry which is preliminary data.</text>
</comment>
<feature type="compositionally biased region" description="Low complexity" evidence="20">
    <location>
        <begin position="1276"/>
        <end position="1290"/>
    </location>
</feature>
<evidence type="ECO:0000313" key="23">
    <source>
        <dbReference type="Proteomes" id="UP000322234"/>
    </source>
</evidence>
<evidence type="ECO:0000256" key="4">
    <source>
        <dbReference type="ARBA" id="ARBA00006310"/>
    </source>
</evidence>
<dbReference type="PROSITE" id="PS00865">
    <property type="entry name" value="UBIQUITIN_ACTIVAT_2"/>
    <property type="match status" value="1"/>
</dbReference>
<evidence type="ECO:0000256" key="7">
    <source>
        <dbReference type="ARBA" id="ARBA00022729"/>
    </source>
</evidence>
<proteinExistence type="inferred from homology"/>
<evidence type="ECO:0000256" key="11">
    <source>
        <dbReference type="ARBA" id="ARBA00023034"/>
    </source>
</evidence>
<dbReference type="Gene3D" id="3.40.50.720">
    <property type="entry name" value="NAD(P)-binding Rossmann-like Domain"/>
    <property type="match status" value="1"/>
</dbReference>
<dbReference type="InterPro" id="IPR049625">
    <property type="entry name" value="Glyco_transf_61_cat"/>
</dbReference>
<dbReference type="SMART" id="SM01181">
    <property type="entry name" value="E2_bind"/>
    <property type="match status" value="1"/>
</dbReference>
<feature type="coiled-coil region" evidence="19">
    <location>
        <begin position="1337"/>
        <end position="1441"/>
    </location>
</feature>
<dbReference type="PANTHER" id="PTHR46515:SF1">
    <property type="entry name" value="TATA ELEMENT MODULATORY FACTOR"/>
    <property type="match status" value="1"/>
</dbReference>
<dbReference type="Pfam" id="PF12325">
    <property type="entry name" value="TMF_TATA_bd"/>
    <property type="match status" value="1"/>
</dbReference>
<keyword evidence="7" id="KW-0732">Signal</keyword>
<dbReference type="EMBL" id="VBQZ03000030">
    <property type="protein sequence ID" value="MXQ86123.1"/>
    <property type="molecule type" value="Genomic_DNA"/>
</dbReference>
<dbReference type="InterPro" id="IPR052602">
    <property type="entry name" value="Growth_transcription_reg"/>
</dbReference>
<evidence type="ECO:0000256" key="3">
    <source>
        <dbReference type="ARBA" id="ARBA00006101"/>
    </source>
</evidence>
<dbReference type="CDD" id="cd01488">
    <property type="entry name" value="Uba3_RUB"/>
    <property type="match status" value="1"/>
</dbReference>
<dbReference type="GO" id="GO:0005783">
    <property type="term" value="C:endoplasmic reticulum"/>
    <property type="evidence" value="ECO:0007669"/>
    <property type="project" value="TreeGrafter"/>
</dbReference>
<feature type="coiled-coil region" evidence="19">
    <location>
        <begin position="802"/>
        <end position="1114"/>
    </location>
</feature>
<evidence type="ECO:0000256" key="5">
    <source>
        <dbReference type="ARBA" id="ARBA00015203"/>
    </source>
</evidence>
<feature type="compositionally biased region" description="Polar residues" evidence="20">
    <location>
        <begin position="2136"/>
        <end position="2146"/>
    </location>
</feature>
<comment type="catalytic activity">
    <reaction evidence="14">
        <text>ATP + [NEDD8 protein] + [E1 NEDD8-activating enzyme]-L-cysteine = AMP + diphosphate + [E1 NEDD8-activating enzyme]-S-[NEDD8 protein]-yl-L-cysteine.</text>
        <dbReference type="EC" id="6.2.1.64"/>
    </reaction>
</comment>
<comment type="similarity">
    <text evidence="3">Belongs to the TAFA family.</text>
</comment>
<reference evidence="22" key="1">
    <citation type="submission" date="2019-10" db="EMBL/GenBank/DDBJ databases">
        <title>The sequence and de novo assembly of the wild yak genome.</title>
        <authorList>
            <person name="Liu Y."/>
        </authorList>
    </citation>
    <scope>NUCLEOTIDE SEQUENCE [LARGE SCALE GENOMIC DNA]</scope>
    <source>
        <strain evidence="22">WY2019</strain>
    </source>
</reference>
<evidence type="ECO:0000256" key="18">
    <source>
        <dbReference type="PROSITE-ProRule" id="PRU10132"/>
    </source>
</evidence>
<dbReference type="Proteomes" id="UP000322234">
    <property type="component" value="Unassembled WGS sequence"/>
</dbReference>
<evidence type="ECO:0000256" key="8">
    <source>
        <dbReference type="ARBA" id="ARBA00022741"/>
    </source>
</evidence>
<dbReference type="EC" id="6.2.1.64" evidence="13"/>
<keyword evidence="12 19" id="KW-0175">Coiled coil</keyword>
<dbReference type="InterPro" id="IPR033127">
    <property type="entry name" value="UBQ-activ_enz_E1_Cys_AS"/>
</dbReference>
<evidence type="ECO:0000256" key="17">
    <source>
        <dbReference type="ARBA" id="ARBA00033110"/>
    </source>
</evidence>
<dbReference type="InterPro" id="IPR030468">
    <property type="entry name" value="Uba3_N"/>
</dbReference>
<keyword evidence="10" id="KW-0067">ATP-binding</keyword>
<protein>
    <recommendedName>
        <fullName evidence="5">NEDD8-activating enzyme E1 catalytic subunit</fullName>
        <ecNumber evidence="13">6.2.1.64</ecNumber>
    </recommendedName>
    <alternativeName>
        <fullName evidence="16">NEDD8-activating enzyme E1C</fullName>
    </alternativeName>
    <alternativeName>
        <fullName evidence="17">Ubiquitin-activating enzyme E1C</fullName>
    </alternativeName>
    <alternativeName>
        <fullName evidence="15">Ubiquitin-like modifier-activating enzyme 3</fullName>
    </alternativeName>
</protein>
<evidence type="ECO:0000256" key="6">
    <source>
        <dbReference type="ARBA" id="ARBA00022598"/>
    </source>
</evidence>
<feature type="active site" description="Glycyl thioester intermediate" evidence="18">
    <location>
        <position position="152"/>
    </location>
</feature>
<name>A0A6B0RFB4_9CETA</name>
<feature type="region of interest" description="Disordered" evidence="20">
    <location>
        <begin position="1270"/>
        <end position="1290"/>
    </location>
</feature>
<dbReference type="InterPro" id="IPR037078">
    <property type="entry name" value="NEDD8-ac_enz1_catalyticsu_C"/>
</dbReference>
<evidence type="ECO:0000259" key="21">
    <source>
        <dbReference type="SMART" id="SM01181"/>
    </source>
</evidence>
<dbReference type="GO" id="GO:0045116">
    <property type="term" value="P:protein neddylation"/>
    <property type="evidence" value="ECO:0007669"/>
    <property type="project" value="InterPro"/>
</dbReference>
<dbReference type="Pfam" id="PF12329">
    <property type="entry name" value="TMF_DNA_bd"/>
    <property type="match status" value="1"/>
</dbReference>